<keyword evidence="2" id="KW-1185">Reference proteome</keyword>
<dbReference type="GO" id="GO:0016787">
    <property type="term" value="F:hydrolase activity"/>
    <property type="evidence" value="ECO:0007669"/>
    <property type="project" value="UniProtKB-KW"/>
</dbReference>
<proteinExistence type="predicted"/>
<gene>
    <name evidence="1" type="ORF">C4B68_03665</name>
</gene>
<organism evidence="1 2">
    <name type="scientific">Streptomyces dengpaensis</name>
    <dbReference type="NCBI Taxonomy" id="2049881"/>
    <lineage>
        <taxon>Bacteria</taxon>
        <taxon>Bacillati</taxon>
        <taxon>Actinomycetota</taxon>
        <taxon>Actinomycetes</taxon>
        <taxon>Kitasatosporales</taxon>
        <taxon>Streptomycetaceae</taxon>
        <taxon>Streptomyces</taxon>
    </lineage>
</organism>
<name>A0ABM6SKA3_9ACTN</name>
<dbReference type="InterPro" id="IPR029058">
    <property type="entry name" value="AB_hydrolase_fold"/>
</dbReference>
<dbReference type="Pfam" id="PF02089">
    <property type="entry name" value="Palm_thioest"/>
    <property type="match status" value="1"/>
</dbReference>
<sequence>MDGNPARTVGRMARGAVTEAAAVTAVLALLPFGTGDGCGSVCTVHPSLPRLPTGHGNVSGDAAAPVPVLLVHGLGGNRAVLTVLRNGLLRGGFPCVSAMNYRSLAGDISDAAEQLAEEVRRLCEHGGCERVHVVSHSLGGLIARYYVQRMGGDAQVDTLVTLGTPHQGTWAAIVPAPAPMIRQILPGSDLLAELALPAPGCRTRFVAFHSELDEMVIPSGHARISHPDLLVDNVAVDGVGHLSLLFDRGVLEAVCHALASPAERPALPLTPPAA</sequence>
<dbReference type="EMBL" id="CP026652">
    <property type="protein sequence ID" value="AVH55044.1"/>
    <property type="molecule type" value="Genomic_DNA"/>
</dbReference>
<dbReference type="PANTHER" id="PTHR37946">
    <property type="entry name" value="SLL1969 PROTEIN"/>
    <property type="match status" value="1"/>
</dbReference>
<dbReference type="Gene3D" id="3.40.50.1820">
    <property type="entry name" value="alpha/beta hydrolase"/>
    <property type="match status" value="1"/>
</dbReference>
<protein>
    <submittedName>
        <fullName evidence="1">Alpha/beta hydrolase</fullName>
    </submittedName>
</protein>
<dbReference type="Proteomes" id="UP000238413">
    <property type="component" value="Chromosome"/>
</dbReference>
<dbReference type="SUPFAM" id="SSF53474">
    <property type="entry name" value="alpha/beta-Hydrolases"/>
    <property type="match status" value="1"/>
</dbReference>
<reference evidence="1 2" key="1">
    <citation type="submission" date="2018-02" db="EMBL/GenBank/DDBJ databases">
        <title>Complete genome sequence of Streptomyces dengpaensis, the producer of angucyclines.</title>
        <authorList>
            <person name="Yumei L."/>
        </authorList>
    </citation>
    <scope>NUCLEOTIDE SEQUENCE [LARGE SCALE GENOMIC DNA]</scope>
    <source>
        <strain evidence="1 2">XZHG99</strain>
    </source>
</reference>
<keyword evidence="1" id="KW-0378">Hydrolase</keyword>
<accession>A0ABM6SKA3</accession>
<evidence type="ECO:0000313" key="2">
    <source>
        <dbReference type="Proteomes" id="UP000238413"/>
    </source>
</evidence>
<evidence type="ECO:0000313" key="1">
    <source>
        <dbReference type="EMBL" id="AVH55044.1"/>
    </source>
</evidence>
<dbReference type="PANTHER" id="PTHR37946:SF1">
    <property type="entry name" value="SLL1969 PROTEIN"/>
    <property type="match status" value="1"/>
</dbReference>